<dbReference type="InterPro" id="IPR036390">
    <property type="entry name" value="WH_DNA-bd_sf"/>
</dbReference>
<organism evidence="5 6">
    <name type="scientific">Wenzhouxiangella sediminis</name>
    <dbReference type="NCBI Taxonomy" id="1792836"/>
    <lineage>
        <taxon>Bacteria</taxon>
        <taxon>Pseudomonadati</taxon>
        <taxon>Pseudomonadota</taxon>
        <taxon>Gammaproteobacteria</taxon>
        <taxon>Chromatiales</taxon>
        <taxon>Wenzhouxiangellaceae</taxon>
        <taxon>Wenzhouxiangella</taxon>
    </lineage>
</organism>
<accession>A0A3E1KAV0</accession>
<name>A0A3E1KAV0_9GAMM</name>
<evidence type="ECO:0000256" key="1">
    <source>
        <dbReference type="ARBA" id="ARBA00023015"/>
    </source>
</evidence>
<dbReference type="RefSeq" id="WP_116649894.1">
    <property type="nucleotide sequence ID" value="NZ_QUZK01000018.1"/>
</dbReference>
<dbReference type="InterPro" id="IPR050397">
    <property type="entry name" value="Env_Response_Regulators"/>
</dbReference>
<evidence type="ECO:0000313" key="6">
    <source>
        <dbReference type="Proteomes" id="UP000260351"/>
    </source>
</evidence>
<dbReference type="AlphaFoldDB" id="A0A3E1KAV0"/>
<gene>
    <name evidence="5" type="ORF">DZC52_04310</name>
</gene>
<evidence type="ECO:0000256" key="3">
    <source>
        <dbReference type="ARBA" id="ARBA00023163"/>
    </source>
</evidence>
<dbReference type="InterPro" id="IPR018490">
    <property type="entry name" value="cNMP-bd_dom_sf"/>
</dbReference>
<dbReference type="InterPro" id="IPR014710">
    <property type="entry name" value="RmlC-like_jellyroll"/>
</dbReference>
<dbReference type="GO" id="GO:0005829">
    <property type="term" value="C:cytosol"/>
    <property type="evidence" value="ECO:0007669"/>
    <property type="project" value="TreeGrafter"/>
</dbReference>
<dbReference type="PANTHER" id="PTHR24567">
    <property type="entry name" value="CRP FAMILY TRANSCRIPTIONAL REGULATORY PROTEIN"/>
    <property type="match status" value="1"/>
</dbReference>
<dbReference type="GO" id="GO:0003700">
    <property type="term" value="F:DNA-binding transcription factor activity"/>
    <property type="evidence" value="ECO:0007669"/>
    <property type="project" value="TreeGrafter"/>
</dbReference>
<proteinExistence type="predicted"/>
<dbReference type="EMBL" id="QUZK01000018">
    <property type="protein sequence ID" value="RFF31588.1"/>
    <property type="molecule type" value="Genomic_DNA"/>
</dbReference>
<dbReference type="OrthoDB" id="8969464at2"/>
<keyword evidence="6" id="KW-1185">Reference proteome</keyword>
<dbReference type="Gene3D" id="2.60.120.10">
    <property type="entry name" value="Jelly Rolls"/>
    <property type="match status" value="1"/>
</dbReference>
<dbReference type="Pfam" id="PF13545">
    <property type="entry name" value="HTH_Crp_2"/>
    <property type="match status" value="1"/>
</dbReference>
<sequence length="220" mass="25195">MNHQDYARVLPHLTLVEWHRGEIIHESCAVQRYAYFPVDSLASIVLLLEDGHSCEIAVVGNDGLLGLSIFTQTESMPSYSTVQVAGSVYRLKAAVLRELVHDSEHFRSLLLRYTQVLFTQIGQSATCNRYHTIHQQLARWLLIAIDHLPDNHLELTQEQIAHSLGVRREGVTEAAGRLQKAKLIEYRRGHIHVLDRPGLEHECCECYRTVKRETERLLPE</sequence>
<dbReference type="GO" id="GO:0003677">
    <property type="term" value="F:DNA binding"/>
    <property type="evidence" value="ECO:0007669"/>
    <property type="project" value="UniProtKB-KW"/>
</dbReference>
<dbReference type="SUPFAM" id="SSF46785">
    <property type="entry name" value="Winged helix' DNA-binding domain"/>
    <property type="match status" value="1"/>
</dbReference>
<protein>
    <submittedName>
        <fullName evidence="5">Crp/Fnr family transcriptional regulator</fullName>
    </submittedName>
</protein>
<dbReference type="PROSITE" id="PS51063">
    <property type="entry name" value="HTH_CRP_2"/>
    <property type="match status" value="1"/>
</dbReference>
<feature type="domain" description="HTH crp-type" evidence="4">
    <location>
        <begin position="131"/>
        <end position="197"/>
    </location>
</feature>
<evidence type="ECO:0000313" key="5">
    <source>
        <dbReference type="EMBL" id="RFF31588.1"/>
    </source>
</evidence>
<dbReference type="InterPro" id="IPR012318">
    <property type="entry name" value="HTH_CRP"/>
</dbReference>
<evidence type="ECO:0000259" key="4">
    <source>
        <dbReference type="PROSITE" id="PS51063"/>
    </source>
</evidence>
<dbReference type="PANTHER" id="PTHR24567:SF74">
    <property type="entry name" value="HTH-TYPE TRANSCRIPTIONAL REGULATOR ARCR"/>
    <property type="match status" value="1"/>
</dbReference>
<keyword evidence="1" id="KW-0805">Transcription regulation</keyword>
<evidence type="ECO:0000256" key="2">
    <source>
        <dbReference type="ARBA" id="ARBA00023125"/>
    </source>
</evidence>
<keyword evidence="3" id="KW-0804">Transcription</keyword>
<dbReference type="Proteomes" id="UP000260351">
    <property type="component" value="Unassembled WGS sequence"/>
</dbReference>
<keyword evidence="2" id="KW-0238">DNA-binding</keyword>
<reference evidence="5 6" key="1">
    <citation type="submission" date="2018-08" db="EMBL/GenBank/DDBJ databases">
        <title>Wenzhouxiangella salilacus sp. nov., a novel bacterium isolated from a saline lake in Xinjiang Province, China.</title>
        <authorList>
            <person name="Han S."/>
        </authorList>
    </citation>
    <scope>NUCLEOTIDE SEQUENCE [LARGE SCALE GENOMIC DNA]</scope>
    <source>
        <strain evidence="5 6">XDB06</strain>
    </source>
</reference>
<comment type="caution">
    <text evidence="5">The sequence shown here is derived from an EMBL/GenBank/DDBJ whole genome shotgun (WGS) entry which is preliminary data.</text>
</comment>
<dbReference type="SUPFAM" id="SSF51206">
    <property type="entry name" value="cAMP-binding domain-like"/>
    <property type="match status" value="1"/>
</dbReference>